<evidence type="ECO:0000256" key="5">
    <source>
        <dbReference type="PROSITE-ProRule" id="PRU00176"/>
    </source>
</evidence>
<evidence type="ECO:0000259" key="8">
    <source>
        <dbReference type="PROSITE" id="PS50102"/>
    </source>
</evidence>
<reference evidence="9" key="2">
    <citation type="submission" date="2021-01" db="EMBL/GenBank/DDBJ databases">
        <authorList>
            <person name="Schikora-Tamarit M.A."/>
        </authorList>
    </citation>
    <scope>NUCLEOTIDE SEQUENCE</scope>
    <source>
        <strain evidence="9">CBS6341</strain>
    </source>
</reference>
<evidence type="ECO:0000256" key="2">
    <source>
        <dbReference type="ARBA" id="ARBA00022737"/>
    </source>
</evidence>
<dbReference type="GO" id="GO:0005730">
    <property type="term" value="C:nucleolus"/>
    <property type="evidence" value="ECO:0007669"/>
    <property type="project" value="TreeGrafter"/>
</dbReference>
<dbReference type="FunFam" id="3.30.70.330:FF:000459">
    <property type="entry name" value="Multiple RNA-binding domain-containing protein 1"/>
    <property type="match status" value="1"/>
</dbReference>
<gene>
    <name evidence="9" type="ORF">WICMUC_001851</name>
</gene>
<dbReference type="PANTHER" id="PTHR48039">
    <property type="entry name" value="RNA-BINDING MOTIF PROTEIN 14B"/>
    <property type="match status" value="1"/>
</dbReference>
<feature type="domain" description="RRM" evidence="8">
    <location>
        <begin position="625"/>
        <end position="708"/>
    </location>
</feature>
<dbReference type="CDD" id="cd12565">
    <property type="entry name" value="RRM1_MRD1"/>
    <property type="match status" value="1"/>
</dbReference>
<accession>A0A9P8PRU3</accession>
<dbReference type="InterPro" id="IPR003954">
    <property type="entry name" value="RRM_euk-type"/>
</dbReference>
<dbReference type="OrthoDB" id="439639at2759"/>
<reference evidence="9" key="1">
    <citation type="journal article" date="2021" name="Open Biol.">
        <title>Shared evolutionary footprints suggest mitochondrial oxidative damage underlies multiple complex I losses in fungi.</title>
        <authorList>
            <person name="Schikora-Tamarit M.A."/>
            <person name="Marcet-Houben M."/>
            <person name="Nosek J."/>
            <person name="Gabaldon T."/>
        </authorList>
    </citation>
    <scope>NUCLEOTIDE SEQUENCE</scope>
    <source>
        <strain evidence="9">CBS6341</strain>
    </source>
</reference>
<dbReference type="InterPro" id="IPR051945">
    <property type="entry name" value="RRM_MRD1_RNA_proc_ribogen"/>
</dbReference>
<dbReference type="AlphaFoldDB" id="A0A9P8PRU3"/>
<dbReference type="Pfam" id="PF00076">
    <property type="entry name" value="RRM_1"/>
    <property type="match status" value="5"/>
</dbReference>
<keyword evidence="4" id="KW-0539">Nucleus</keyword>
<evidence type="ECO:0000256" key="6">
    <source>
        <dbReference type="SAM" id="Coils"/>
    </source>
</evidence>
<dbReference type="InterPro" id="IPR035979">
    <property type="entry name" value="RBD_domain_sf"/>
</dbReference>
<evidence type="ECO:0000256" key="3">
    <source>
        <dbReference type="ARBA" id="ARBA00022884"/>
    </source>
</evidence>
<evidence type="ECO:0000256" key="7">
    <source>
        <dbReference type="SAM" id="MobiDB-lite"/>
    </source>
</evidence>
<dbReference type="SUPFAM" id="SSF54928">
    <property type="entry name" value="RNA-binding domain, RBD"/>
    <property type="match status" value="4"/>
</dbReference>
<keyword evidence="6" id="KW-0175">Coiled coil</keyword>
<protein>
    <recommendedName>
        <fullName evidence="8">RRM domain-containing protein</fullName>
    </recommendedName>
</protein>
<dbReference type="Proteomes" id="UP000769528">
    <property type="component" value="Unassembled WGS sequence"/>
</dbReference>
<comment type="caution">
    <text evidence="9">The sequence shown here is derived from an EMBL/GenBank/DDBJ whole genome shotgun (WGS) entry which is preliminary data.</text>
</comment>
<keyword evidence="10" id="KW-1185">Reference proteome</keyword>
<evidence type="ECO:0000313" key="9">
    <source>
        <dbReference type="EMBL" id="KAH3677096.1"/>
    </source>
</evidence>
<dbReference type="InterPro" id="IPR012677">
    <property type="entry name" value="Nucleotide-bd_a/b_plait_sf"/>
</dbReference>
<name>A0A9P8PRU3_9ASCO</name>
<keyword evidence="3 5" id="KW-0694">RNA-binding</keyword>
<feature type="domain" description="RRM" evidence="8">
    <location>
        <begin position="2"/>
        <end position="79"/>
    </location>
</feature>
<sequence>MSRIIVKGLPKYLTEDKLRDHFATKGDITDVKLRKNFKGESRRFAFIGFKNLEDADNAVKYFNGSYIDTARLEVYVAKSFADPTVPKSFKEKKREAFERIREKEARIEAQKEKQREYKKQRLENKKKSRIDEEIQADPKLKEFIEVMKPVSQTKSWSNDVVINENNGLDSANLLLNKALAMKSNDDADNKFNNEVADEIFKVDENESDDEYNTFGETHNRENDDDELTEKVKGREAEDDDIMMSLGDLEERQSGNYDEEISDLEWLKKRRIRVKENGEIPDPTTELLSDSNDKETPQLQKVIEKSEKQEPEPTDEEKSIAKIQTTGRLFLRNISYNSSEDDFRVLFEPFGEIQEVHVATDTRTGKSKGFCYIQFANSEDAIQAYIELDKQIFQGRLLHILPGETAKTHKLDEFDLKNLPLKKQRELRKKYEASKSQFSWNSLYLNNDAVLETIASDLKVDRRDLIDPENSSSAVKQALAEAHVLGDIRKFFENHNIDLLKFKGKERDDSIILIKNIPFGTTKDELLELFQGYGEIKRFIIPPAGTIAIIQFRDLSSGRSAFNKLSYRRFGKSILYLEKGPKDLFTREPADDEIVGELPERPEEVKEIPEDNRIQDDVEVFEGSTVSIFIKNLNFSTQLSDLKSLFEKLDGFLLTTIKTKPDPRDSTKRLSMGFGFSEFKTKDQALSAIKALDGKVLDGHKLQLKLSHRENVIKPISSKAKGNSKIIVKNLPFEATRKDLFELFNAFGQLKTVRVPKKFDKSARGFAFIEFVLVKEAEMVMEQLQGVHLLGRKLILQYAEKSDDTEAEIEKLNRKVKKQSDLRKIGGLNKGKRKLDLDDDDEEKF</sequence>
<evidence type="ECO:0000256" key="1">
    <source>
        <dbReference type="ARBA" id="ARBA00004123"/>
    </source>
</evidence>
<keyword evidence="2" id="KW-0677">Repeat</keyword>
<organism evidence="9 10">
    <name type="scientific">Wickerhamomyces mucosus</name>
    <dbReference type="NCBI Taxonomy" id="1378264"/>
    <lineage>
        <taxon>Eukaryota</taxon>
        <taxon>Fungi</taxon>
        <taxon>Dikarya</taxon>
        <taxon>Ascomycota</taxon>
        <taxon>Saccharomycotina</taxon>
        <taxon>Saccharomycetes</taxon>
        <taxon>Phaffomycetales</taxon>
        <taxon>Wickerhamomycetaceae</taxon>
        <taxon>Wickerhamomyces</taxon>
    </lineage>
</organism>
<feature type="domain" description="RRM" evidence="8">
    <location>
        <begin position="326"/>
        <end position="404"/>
    </location>
</feature>
<comment type="subcellular location">
    <subcellularLocation>
        <location evidence="1">Nucleus</location>
    </subcellularLocation>
</comment>
<dbReference type="SMART" id="SM00360">
    <property type="entry name" value="RRM"/>
    <property type="match status" value="5"/>
</dbReference>
<dbReference type="InterPro" id="IPR000504">
    <property type="entry name" value="RRM_dom"/>
</dbReference>
<dbReference type="PROSITE" id="PS50102">
    <property type="entry name" value="RRM"/>
    <property type="match status" value="5"/>
</dbReference>
<evidence type="ECO:0000313" key="10">
    <source>
        <dbReference type="Proteomes" id="UP000769528"/>
    </source>
</evidence>
<feature type="domain" description="RRM" evidence="8">
    <location>
        <begin position="723"/>
        <end position="800"/>
    </location>
</feature>
<evidence type="ECO:0000256" key="4">
    <source>
        <dbReference type="ARBA" id="ARBA00023242"/>
    </source>
</evidence>
<feature type="region of interest" description="Disordered" evidence="7">
    <location>
        <begin position="204"/>
        <end position="240"/>
    </location>
</feature>
<proteinExistence type="predicted"/>
<dbReference type="EMBL" id="JAEUBF010000550">
    <property type="protein sequence ID" value="KAH3677096.1"/>
    <property type="molecule type" value="Genomic_DNA"/>
</dbReference>
<feature type="coiled-coil region" evidence="6">
    <location>
        <begin position="90"/>
        <end position="120"/>
    </location>
</feature>
<feature type="domain" description="RRM" evidence="8">
    <location>
        <begin position="509"/>
        <end position="581"/>
    </location>
</feature>
<dbReference type="PANTHER" id="PTHR48039:SF5">
    <property type="entry name" value="RNA-BINDING PROTEIN 28"/>
    <property type="match status" value="1"/>
</dbReference>
<dbReference type="Gene3D" id="3.30.70.330">
    <property type="match status" value="5"/>
</dbReference>
<dbReference type="GO" id="GO:0003729">
    <property type="term" value="F:mRNA binding"/>
    <property type="evidence" value="ECO:0007669"/>
    <property type="project" value="TreeGrafter"/>
</dbReference>
<dbReference type="SMART" id="SM00361">
    <property type="entry name" value="RRM_1"/>
    <property type="match status" value="2"/>
</dbReference>
<feature type="coiled-coil region" evidence="6">
    <location>
        <begin position="794"/>
        <end position="821"/>
    </location>
</feature>